<reference evidence="2" key="1">
    <citation type="journal article" date="2012" name="PLoS ONE">
        <title>Gene sets for utilization of primary and secondary nutrition supplies in the distal gut of endangered iberian lynx.</title>
        <authorList>
            <person name="Alcaide M."/>
            <person name="Messina E."/>
            <person name="Richter M."/>
            <person name="Bargiela R."/>
            <person name="Peplies J."/>
            <person name="Huws S.A."/>
            <person name="Newbold C.J."/>
            <person name="Golyshin P.N."/>
            <person name="Simon M.A."/>
            <person name="Lopez G."/>
            <person name="Yakimov M.M."/>
            <person name="Ferrer M."/>
        </authorList>
    </citation>
    <scope>NUCLEOTIDE SEQUENCE</scope>
</reference>
<comment type="caution">
    <text evidence="2">The sequence shown here is derived from an EMBL/GenBank/DDBJ whole genome shotgun (WGS) entry which is preliminary data.</text>
</comment>
<dbReference type="PANTHER" id="PTHR22916">
    <property type="entry name" value="GLYCOSYLTRANSFERASE"/>
    <property type="match status" value="1"/>
</dbReference>
<proteinExistence type="predicted"/>
<protein>
    <submittedName>
        <fullName evidence="2">Glycosyl transferase, group 2 family protein</fullName>
    </submittedName>
</protein>
<dbReference type="InterPro" id="IPR001173">
    <property type="entry name" value="Glyco_trans_2-like"/>
</dbReference>
<evidence type="ECO:0000313" key="2">
    <source>
        <dbReference type="EMBL" id="EJX06231.1"/>
    </source>
</evidence>
<name>J9D0Z0_9ZZZZ</name>
<dbReference type="Pfam" id="PF00535">
    <property type="entry name" value="Glycos_transf_2"/>
    <property type="match status" value="1"/>
</dbReference>
<dbReference type="PANTHER" id="PTHR22916:SF3">
    <property type="entry name" value="UDP-GLCNAC:BETAGAL BETA-1,3-N-ACETYLGLUCOSAMINYLTRANSFERASE-LIKE PROTEIN 1"/>
    <property type="match status" value="1"/>
</dbReference>
<organism evidence="2">
    <name type="scientific">gut metagenome</name>
    <dbReference type="NCBI Taxonomy" id="749906"/>
    <lineage>
        <taxon>unclassified sequences</taxon>
        <taxon>metagenomes</taxon>
        <taxon>organismal metagenomes</taxon>
    </lineage>
</organism>
<feature type="domain" description="Glycosyltransferase 2-like" evidence="1">
    <location>
        <begin position="3"/>
        <end position="97"/>
    </location>
</feature>
<keyword evidence="2" id="KW-0808">Transferase</keyword>
<accession>J9D0Z0</accession>
<feature type="non-terminal residue" evidence="2">
    <location>
        <position position="99"/>
    </location>
</feature>
<dbReference type="SUPFAM" id="SSF53448">
    <property type="entry name" value="Nucleotide-diphospho-sugar transferases"/>
    <property type="match status" value="1"/>
</dbReference>
<dbReference type="InterPro" id="IPR029044">
    <property type="entry name" value="Nucleotide-diphossugar_trans"/>
</dbReference>
<sequence length="99" mass="11113">MISVCIATYNGEKYIAEQLRSIAVQLGEGDEIVISDDLSQDGTLDIIKNLNLPMVRVVKGPCLRSPIPNFEHALREAKGDYIFLCDQDDVWEPNKVECM</sequence>
<dbReference type="EMBL" id="AMCI01001219">
    <property type="protein sequence ID" value="EJX06231.1"/>
    <property type="molecule type" value="Genomic_DNA"/>
</dbReference>
<evidence type="ECO:0000259" key="1">
    <source>
        <dbReference type="Pfam" id="PF00535"/>
    </source>
</evidence>
<dbReference type="Gene3D" id="3.90.550.10">
    <property type="entry name" value="Spore Coat Polysaccharide Biosynthesis Protein SpsA, Chain A"/>
    <property type="match status" value="1"/>
</dbReference>
<dbReference type="AlphaFoldDB" id="J9D0Z0"/>
<gene>
    <name evidence="2" type="ORF">EVA_05659</name>
</gene>
<dbReference type="GO" id="GO:0016758">
    <property type="term" value="F:hexosyltransferase activity"/>
    <property type="evidence" value="ECO:0007669"/>
    <property type="project" value="UniProtKB-ARBA"/>
</dbReference>